<dbReference type="Proteomes" id="UP001549799">
    <property type="component" value="Unassembled WGS sequence"/>
</dbReference>
<reference evidence="1 2" key="1">
    <citation type="submission" date="2024-07" db="EMBL/GenBank/DDBJ databases">
        <title>The genome sequence of type strain Sediminicola arcticus GDMCC 1.2805.</title>
        <authorList>
            <person name="Liu Y."/>
        </authorList>
    </citation>
    <scope>NUCLEOTIDE SEQUENCE [LARGE SCALE GENOMIC DNA]</scope>
    <source>
        <strain evidence="1 2">GDMCC 1.2805</strain>
    </source>
</reference>
<evidence type="ECO:0000313" key="1">
    <source>
        <dbReference type="EMBL" id="MET6989853.1"/>
    </source>
</evidence>
<dbReference type="Gene3D" id="3.40.390.10">
    <property type="entry name" value="Collagenase (Catalytic Domain)"/>
    <property type="match status" value="1"/>
</dbReference>
<accession>A0ABV2SRT3</accession>
<organism evidence="1 2">
    <name type="scientific">Sediminicola arcticus</name>
    <dbReference type="NCBI Taxonomy" id="1574308"/>
    <lineage>
        <taxon>Bacteria</taxon>
        <taxon>Pseudomonadati</taxon>
        <taxon>Bacteroidota</taxon>
        <taxon>Flavobacteriia</taxon>
        <taxon>Flavobacteriales</taxon>
        <taxon>Flavobacteriaceae</taxon>
        <taxon>Sediminicola</taxon>
    </lineage>
</organism>
<dbReference type="PANTHER" id="PTHR30164:SF2">
    <property type="entry name" value="PROTEIN MTFA"/>
    <property type="match status" value="1"/>
</dbReference>
<evidence type="ECO:0000313" key="2">
    <source>
        <dbReference type="Proteomes" id="UP001549799"/>
    </source>
</evidence>
<dbReference type="SUPFAM" id="SSF55486">
    <property type="entry name" value="Metalloproteases ('zincins'), catalytic domain"/>
    <property type="match status" value="1"/>
</dbReference>
<name>A0ABV2SRT3_9FLAO</name>
<dbReference type="PANTHER" id="PTHR30164">
    <property type="entry name" value="MTFA PEPTIDASE"/>
    <property type="match status" value="1"/>
</dbReference>
<dbReference type="EMBL" id="JBEXAE010000002">
    <property type="protein sequence ID" value="MET6989853.1"/>
    <property type="molecule type" value="Genomic_DNA"/>
</dbReference>
<keyword evidence="2" id="KW-1185">Reference proteome</keyword>
<comment type="caution">
    <text evidence="1">The sequence shown here is derived from an EMBL/GenBank/DDBJ whole genome shotgun (WGS) entry which is preliminary data.</text>
</comment>
<proteinExistence type="predicted"/>
<dbReference type="Pfam" id="PF06167">
    <property type="entry name" value="Peptidase_M90"/>
    <property type="match status" value="1"/>
</dbReference>
<dbReference type="InterPro" id="IPR024079">
    <property type="entry name" value="MetalloPept_cat_dom_sf"/>
</dbReference>
<dbReference type="InterPro" id="IPR010384">
    <property type="entry name" value="MtfA_fam"/>
</dbReference>
<dbReference type="Gene3D" id="1.10.472.150">
    <property type="entry name" value="Glucose-regulated metallo-peptidase M90, N-terminal domain"/>
    <property type="match status" value="1"/>
</dbReference>
<dbReference type="CDD" id="cd20170">
    <property type="entry name" value="Peptidase_M90-like"/>
    <property type="match status" value="1"/>
</dbReference>
<dbReference type="InterPro" id="IPR042252">
    <property type="entry name" value="MtfA_N"/>
</dbReference>
<protein>
    <submittedName>
        <fullName evidence="1">Zinc-dependent peptidase</fullName>
    </submittedName>
</protein>
<gene>
    <name evidence="1" type="ORF">ABXZ36_04230</name>
</gene>
<sequence>MPQQGQMVLLICATATMLTMGVKDYMISSIDRIIIYPTHYFSLINRKSHIGEYNPRLKTLGLSAEHFRAGFESLNDNLNLGLHEFAHALSFNALTKQNREAQTFTNGLKKIQELYLDAQFLTQLNSTAYFSEYGMENIHEFCAVAVENYVETPLTFQKEFPGLYRIIGQMLNFDFQQPFSKIKNSA</sequence>